<feature type="domain" description="Ion transport" evidence="14">
    <location>
        <begin position="51"/>
        <end position="257"/>
    </location>
</feature>
<evidence type="ECO:0000256" key="13">
    <source>
        <dbReference type="SAM" id="Phobius"/>
    </source>
</evidence>
<evidence type="ECO:0000259" key="14">
    <source>
        <dbReference type="Pfam" id="PF00520"/>
    </source>
</evidence>
<dbReference type="PANTHER" id="PTHR11537">
    <property type="entry name" value="VOLTAGE-GATED POTASSIUM CHANNEL"/>
    <property type="match status" value="1"/>
</dbReference>
<evidence type="ECO:0000256" key="7">
    <source>
        <dbReference type="ARBA" id="ARBA00022958"/>
    </source>
</evidence>
<evidence type="ECO:0000256" key="9">
    <source>
        <dbReference type="ARBA" id="ARBA00023065"/>
    </source>
</evidence>
<dbReference type="GO" id="GO:0008076">
    <property type="term" value="C:voltage-gated potassium channel complex"/>
    <property type="evidence" value="ECO:0007669"/>
    <property type="project" value="InterPro"/>
</dbReference>
<keyword evidence="7" id="KW-0630">Potassium</keyword>
<feature type="region of interest" description="Disordered" evidence="12">
    <location>
        <begin position="297"/>
        <end position="360"/>
    </location>
</feature>
<dbReference type="OrthoDB" id="9799090at2"/>
<evidence type="ECO:0000313" key="15">
    <source>
        <dbReference type="EMBL" id="PEH89104.1"/>
    </source>
</evidence>
<dbReference type="Gene3D" id="1.10.287.70">
    <property type="match status" value="1"/>
</dbReference>
<keyword evidence="3" id="KW-0633">Potassium transport</keyword>
<dbReference type="Pfam" id="PF00520">
    <property type="entry name" value="Ion_trans"/>
    <property type="match status" value="1"/>
</dbReference>
<dbReference type="GO" id="GO:0005249">
    <property type="term" value="F:voltage-gated potassium channel activity"/>
    <property type="evidence" value="ECO:0007669"/>
    <property type="project" value="InterPro"/>
</dbReference>
<evidence type="ECO:0000313" key="16">
    <source>
        <dbReference type="Proteomes" id="UP000220246"/>
    </source>
</evidence>
<name>A0A2A7UV54_COMTR</name>
<dbReference type="RefSeq" id="WP_083520375.1">
    <property type="nucleotide sequence ID" value="NZ_PDEA01000001.1"/>
</dbReference>
<proteinExistence type="predicted"/>
<evidence type="ECO:0000256" key="8">
    <source>
        <dbReference type="ARBA" id="ARBA00022989"/>
    </source>
</evidence>
<evidence type="ECO:0000256" key="5">
    <source>
        <dbReference type="ARBA" id="ARBA00022826"/>
    </source>
</evidence>
<feature type="transmembrane region" description="Helical" evidence="13">
    <location>
        <begin position="233"/>
        <end position="255"/>
    </location>
</feature>
<keyword evidence="6" id="KW-0851">Voltage-gated channel</keyword>
<evidence type="ECO:0000256" key="11">
    <source>
        <dbReference type="ARBA" id="ARBA00023303"/>
    </source>
</evidence>
<keyword evidence="9" id="KW-0406">Ion transport</keyword>
<reference evidence="16" key="1">
    <citation type="submission" date="2017-09" db="EMBL/GenBank/DDBJ databases">
        <title>FDA dAtabase for Regulatory Grade micrObial Sequences (FDA-ARGOS): Supporting development and validation of Infectious Disease Dx tests.</title>
        <authorList>
            <person name="Minogue T."/>
            <person name="Wolcott M."/>
            <person name="Wasieloski L."/>
            <person name="Aguilar W."/>
            <person name="Moore D."/>
            <person name="Tallon L."/>
            <person name="Sadzewicz L."/>
            <person name="Ott S."/>
            <person name="Zhao X."/>
            <person name="Nagaraj S."/>
            <person name="Vavikolanu K."/>
            <person name="Aluvathingal J."/>
            <person name="Nadendla S."/>
            <person name="Sichtig H."/>
        </authorList>
    </citation>
    <scope>NUCLEOTIDE SEQUENCE [LARGE SCALE GENOMIC DNA]</scope>
    <source>
        <strain evidence="16">FDAARGOS_394</strain>
    </source>
</reference>
<gene>
    <name evidence="15" type="ORF">CRM82_11330</name>
</gene>
<sequence length="360" mass="39657">MRWLDFLIDFFHDKYPSAERLGVPVARWRQSIYRTVFETNTPMGKRFEKRLTVAIVLSLCVVIAHSIPSIAQGWVVYGLRTLEWLFTLAFTVEYGLRLISVRRPWRYVLSFYGLVDLLAIIPGYLSLFHPEYQFLGAIRALRLVRTFHVFPILRGFLEDYFMLGRALKHSARKIFVFLSVVAVIVFVMGALIFVIEGPEHGFTSMPMGMYWAISTVTTVGYGDVTPSTPLGKIFASAMMLVGWSILAVPTGIVGVELSRGFGTKPCRRPLHCETCGEARHEDDARFCRRCGTRLTEERNEAEAGTVRAAAPDVGADGAGGSTASTARTATMAGTAPADPAAAPAKPPANDGRRTDGAQAA</sequence>
<dbReference type="GeneID" id="80801201"/>
<dbReference type="GO" id="GO:0001508">
    <property type="term" value="P:action potential"/>
    <property type="evidence" value="ECO:0007669"/>
    <property type="project" value="TreeGrafter"/>
</dbReference>
<feature type="transmembrane region" description="Helical" evidence="13">
    <location>
        <begin position="174"/>
        <end position="195"/>
    </location>
</feature>
<comment type="caution">
    <text evidence="15">The sequence shown here is derived from an EMBL/GenBank/DDBJ whole genome shotgun (WGS) entry which is preliminary data.</text>
</comment>
<keyword evidence="16" id="KW-1185">Reference proteome</keyword>
<dbReference type="SUPFAM" id="SSF81324">
    <property type="entry name" value="Voltage-gated potassium channels"/>
    <property type="match status" value="1"/>
</dbReference>
<keyword evidence="4 13" id="KW-0812">Transmembrane</keyword>
<keyword evidence="8 13" id="KW-1133">Transmembrane helix</keyword>
<evidence type="ECO:0000256" key="6">
    <source>
        <dbReference type="ARBA" id="ARBA00022882"/>
    </source>
</evidence>
<dbReference type="AlphaFoldDB" id="A0A2A7UV54"/>
<comment type="subcellular location">
    <subcellularLocation>
        <location evidence="1">Membrane</location>
        <topology evidence="1">Multi-pass membrane protein</topology>
    </subcellularLocation>
</comment>
<dbReference type="InterPro" id="IPR028325">
    <property type="entry name" value="VG_K_chnl"/>
</dbReference>
<feature type="compositionally biased region" description="Basic and acidic residues" evidence="12">
    <location>
        <begin position="350"/>
        <end position="360"/>
    </location>
</feature>
<evidence type="ECO:0000256" key="1">
    <source>
        <dbReference type="ARBA" id="ARBA00004141"/>
    </source>
</evidence>
<evidence type="ECO:0000256" key="10">
    <source>
        <dbReference type="ARBA" id="ARBA00023136"/>
    </source>
</evidence>
<keyword evidence="5" id="KW-0631">Potassium channel</keyword>
<feature type="transmembrane region" description="Helical" evidence="13">
    <location>
        <begin position="108"/>
        <end position="128"/>
    </location>
</feature>
<dbReference type="Gene3D" id="1.20.120.350">
    <property type="entry name" value="Voltage-gated potassium channels. Chain C"/>
    <property type="match status" value="1"/>
</dbReference>
<keyword evidence="2" id="KW-0813">Transport</keyword>
<evidence type="ECO:0000256" key="4">
    <source>
        <dbReference type="ARBA" id="ARBA00022692"/>
    </source>
</evidence>
<evidence type="ECO:0000256" key="3">
    <source>
        <dbReference type="ARBA" id="ARBA00022538"/>
    </source>
</evidence>
<keyword evidence="10 13" id="KW-0472">Membrane</keyword>
<dbReference type="PANTHER" id="PTHR11537:SF254">
    <property type="entry name" value="POTASSIUM VOLTAGE-GATED CHANNEL PROTEIN SHAB"/>
    <property type="match status" value="1"/>
</dbReference>
<evidence type="ECO:0000256" key="2">
    <source>
        <dbReference type="ARBA" id="ARBA00022448"/>
    </source>
</evidence>
<protein>
    <submittedName>
        <fullName evidence="15">Ion transporter</fullName>
    </submittedName>
</protein>
<keyword evidence="11" id="KW-0407">Ion channel</keyword>
<dbReference type="Proteomes" id="UP000220246">
    <property type="component" value="Unassembled WGS sequence"/>
</dbReference>
<feature type="compositionally biased region" description="Low complexity" evidence="12">
    <location>
        <begin position="308"/>
        <end position="343"/>
    </location>
</feature>
<evidence type="ECO:0000256" key="12">
    <source>
        <dbReference type="SAM" id="MobiDB-lite"/>
    </source>
</evidence>
<dbReference type="STRING" id="1219032.GCA_001515545_01433"/>
<accession>A0A2A7UV54</accession>
<feature type="transmembrane region" description="Helical" evidence="13">
    <location>
        <begin position="77"/>
        <end position="96"/>
    </location>
</feature>
<dbReference type="InterPro" id="IPR027359">
    <property type="entry name" value="Volt_channel_dom_sf"/>
</dbReference>
<organism evidence="15 16">
    <name type="scientific">Comamonas terrigena</name>
    <dbReference type="NCBI Taxonomy" id="32013"/>
    <lineage>
        <taxon>Bacteria</taxon>
        <taxon>Pseudomonadati</taxon>
        <taxon>Pseudomonadota</taxon>
        <taxon>Betaproteobacteria</taxon>
        <taxon>Burkholderiales</taxon>
        <taxon>Comamonadaceae</taxon>
        <taxon>Comamonas</taxon>
    </lineage>
</organism>
<dbReference type="PRINTS" id="PR00169">
    <property type="entry name" value="KCHANNEL"/>
</dbReference>
<feature type="transmembrane region" description="Helical" evidence="13">
    <location>
        <begin position="51"/>
        <end position="71"/>
    </location>
</feature>
<dbReference type="EMBL" id="PDEA01000001">
    <property type="protein sequence ID" value="PEH89104.1"/>
    <property type="molecule type" value="Genomic_DNA"/>
</dbReference>
<dbReference type="InterPro" id="IPR005821">
    <property type="entry name" value="Ion_trans_dom"/>
</dbReference>